<dbReference type="InterPro" id="IPR036236">
    <property type="entry name" value="Znf_C2H2_sf"/>
</dbReference>
<reference evidence="15" key="1">
    <citation type="submission" date="2020-11" db="EMBL/GenBank/DDBJ databases">
        <authorList>
            <person name="Whitehead M."/>
        </authorList>
    </citation>
    <scope>NUCLEOTIDE SEQUENCE</scope>
    <source>
        <strain evidence="15">EGII</strain>
    </source>
</reference>
<dbReference type="OrthoDB" id="6077919at2759"/>
<dbReference type="PANTHER" id="PTHR24394">
    <property type="entry name" value="ZINC FINGER PROTEIN"/>
    <property type="match status" value="1"/>
</dbReference>
<dbReference type="AlphaFoldDB" id="A0A811UC09"/>
<evidence type="ECO:0000256" key="9">
    <source>
        <dbReference type="ARBA" id="ARBA00023242"/>
    </source>
</evidence>
<evidence type="ECO:0000313" key="16">
    <source>
        <dbReference type="Proteomes" id="UP000606786"/>
    </source>
</evidence>
<evidence type="ECO:0000313" key="15">
    <source>
        <dbReference type="EMBL" id="CAD6996792.1"/>
    </source>
</evidence>
<evidence type="ECO:0000256" key="11">
    <source>
        <dbReference type="PROSITE-ProRule" id="PRU01263"/>
    </source>
</evidence>
<feature type="domain" description="ZAD" evidence="14">
    <location>
        <begin position="26"/>
        <end position="113"/>
    </location>
</feature>
<dbReference type="Proteomes" id="UP000606786">
    <property type="component" value="Unassembled WGS sequence"/>
</dbReference>
<feature type="binding site" evidence="11">
    <location>
        <position position="86"/>
    </location>
    <ligand>
        <name>Zn(2+)</name>
        <dbReference type="ChEBI" id="CHEBI:29105"/>
    </ligand>
</feature>
<dbReference type="InterPro" id="IPR012934">
    <property type="entry name" value="Znf_AD"/>
</dbReference>
<dbReference type="SUPFAM" id="SSF57716">
    <property type="entry name" value="Glucocorticoid receptor-like (DNA-binding domain)"/>
    <property type="match status" value="1"/>
</dbReference>
<comment type="subcellular location">
    <subcellularLocation>
        <location evidence="1">Nucleus</location>
    </subcellularLocation>
</comment>
<evidence type="ECO:0000259" key="14">
    <source>
        <dbReference type="PROSITE" id="PS51915"/>
    </source>
</evidence>
<evidence type="ECO:0000256" key="12">
    <source>
        <dbReference type="SAM" id="MobiDB-lite"/>
    </source>
</evidence>
<feature type="domain" description="C2H2-type" evidence="13">
    <location>
        <begin position="393"/>
        <end position="420"/>
    </location>
</feature>
<feature type="region of interest" description="Disordered" evidence="12">
    <location>
        <begin position="165"/>
        <end position="223"/>
    </location>
</feature>
<dbReference type="GO" id="GO:0000981">
    <property type="term" value="F:DNA-binding transcription factor activity, RNA polymerase II-specific"/>
    <property type="evidence" value="ECO:0007669"/>
    <property type="project" value="TreeGrafter"/>
</dbReference>
<proteinExistence type="predicted"/>
<dbReference type="FunFam" id="3.30.160.60:FF:000446">
    <property type="entry name" value="Zinc finger protein"/>
    <property type="match status" value="1"/>
</dbReference>
<dbReference type="PROSITE" id="PS00028">
    <property type="entry name" value="ZINC_FINGER_C2H2_1"/>
    <property type="match status" value="7"/>
</dbReference>
<feature type="domain" description="C2H2-type" evidence="13">
    <location>
        <begin position="230"/>
        <end position="253"/>
    </location>
</feature>
<keyword evidence="3" id="KW-0677">Repeat</keyword>
<feature type="compositionally biased region" description="Low complexity" evidence="12">
    <location>
        <begin position="191"/>
        <end position="203"/>
    </location>
</feature>
<feature type="compositionally biased region" description="Basic and acidic residues" evidence="12">
    <location>
        <begin position="167"/>
        <end position="187"/>
    </location>
</feature>
<keyword evidence="8" id="KW-0804">Transcription</keyword>
<dbReference type="SUPFAM" id="SSF57667">
    <property type="entry name" value="beta-beta-alpha zinc fingers"/>
    <property type="match status" value="5"/>
</dbReference>
<evidence type="ECO:0000256" key="1">
    <source>
        <dbReference type="ARBA" id="ARBA00004123"/>
    </source>
</evidence>
<dbReference type="PROSITE" id="PS50157">
    <property type="entry name" value="ZINC_FINGER_C2H2_2"/>
    <property type="match status" value="8"/>
</dbReference>
<name>A0A811UC09_CERCA</name>
<dbReference type="Pfam" id="PF00096">
    <property type="entry name" value="zf-C2H2"/>
    <property type="match status" value="5"/>
</dbReference>
<dbReference type="FunFam" id="3.30.160.60:FF:000325">
    <property type="entry name" value="ZFP90 zinc finger protein"/>
    <property type="match status" value="1"/>
</dbReference>
<keyword evidence="6" id="KW-0805">Transcription regulation</keyword>
<evidence type="ECO:0000256" key="4">
    <source>
        <dbReference type="ARBA" id="ARBA00022771"/>
    </source>
</evidence>
<dbReference type="GO" id="GO:0005634">
    <property type="term" value="C:nucleus"/>
    <property type="evidence" value="ECO:0007669"/>
    <property type="project" value="UniProtKB-SubCell"/>
</dbReference>
<dbReference type="PANTHER" id="PTHR24394:SF29">
    <property type="entry name" value="MYONEURIN"/>
    <property type="match status" value="1"/>
</dbReference>
<dbReference type="SMART" id="SM00355">
    <property type="entry name" value="ZnF_C2H2"/>
    <property type="match status" value="8"/>
</dbReference>
<keyword evidence="9" id="KW-0539">Nucleus</keyword>
<dbReference type="GO" id="GO:0008270">
    <property type="term" value="F:zinc ion binding"/>
    <property type="evidence" value="ECO:0007669"/>
    <property type="project" value="UniProtKB-UniRule"/>
</dbReference>
<evidence type="ECO:0000256" key="5">
    <source>
        <dbReference type="ARBA" id="ARBA00022833"/>
    </source>
</evidence>
<feature type="domain" description="C2H2-type" evidence="13">
    <location>
        <begin position="282"/>
        <end position="305"/>
    </location>
</feature>
<keyword evidence="2 11" id="KW-0479">Metal-binding</keyword>
<sequence>MAKILSNQCEYIASDTSNIYNEKWKSWCRLCAKADERCVNVISGIHSHSQPSNETSFSQDINLSYLIAKYFQIEIQEDEKLSQVICLECCKYITALNKFGERVNNVQQMYDELYKCKDKTRLNMGFLLEKYGIFNDESILAHDENELPVEKIFIAVLEQVDRTSQADNKEDAEFHDPIGDETRHSEKAYCTTTDSEGSSSGEDNYSEDDADSTKHNKNRLKKTSEDTEEQTCNICSQIFQRRSNYSTHMKRKHGVIVCPQCPGSFKNISSLNKHMVEHRKSFNCTQCEQKFERKGLLGKHMRNDHKAGGKFICEACGEAMTTKKQLTLHMLTHSDYTPYKCKDCGRCFKEKYLLKRHSEIHGDKVICPVCGKQLSCRATFNNHMLVHSDNAPYKCDVCGRAFKRGKALKYHLLAHTGLRPYSCDFCDKTFSTGSSCRFHKKTMHPVELAALEASGAKAYTKNVPNLDSLRAVAKTGRNFLPLASKQNGYTILRNSKDASCEDGKDGDDNNIVDK</sequence>
<comment type="caution">
    <text evidence="15">The sequence shown here is derived from an EMBL/GenBank/DDBJ whole genome shotgun (WGS) entry which is preliminary data.</text>
</comment>
<evidence type="ECO:0000256" key="8">
    <source>
        <dbReference type="ARBA" id="ARBA00023163"/>
    </source>
</evidence>
<feature type="domain" description="C2H2-type" evidence="13">
    <location>
        <begin position="339"/>
        <end position="366"/>
    </location>
</feature>
<keyword evidence="16" id="KW-1185">Reference proteome</keyword>
<keyword evidence="7" id="KW-0238">DNA-binding</keyword>
<evidence type="ECO:0000256" key="3">
    <source>
        <dbReference type="ARBA" id="ARBA00022737"/>
    </source>
</evidence>
<organism evidence="15 16">
    <name type="scientific">Ceratitis capitata</name>
    <name type="common">Mediterranean fruit fly</name>
    <name type="synonym">Tephritis capitata</name>
    <dbReference type="NCBI Taxonomy" id="7213"/>
    <lineage>
        <taxon>Eukaryota</taxon>
        <taxon>Metazoa</taxon>
        <taxon>Ecdysozoa</taxon>
        <taxon>Arthropoda</taxon>
        <taxon>Hexapoda</taxon>
        <taxon>Insecta</taxon>
        <taxon>Pterygota</taxon>
        <taxon>Neoptera</taxon>
        <taxon>Endopterygota</taxon>
        <taxon>Diptera</taxon>
        <taxon>Brachycera</taxon>
        <taxon>Muscomorpha</taxon>
        <taxon>Tephritoidea</taxon>
        <taxon>Tephritidae</taxon>
        <taxon>Ceratitis</taxon>
        <taxon>Ceratitis</taxon>
    </lineage>
</organism>
<dbReference type="SMART" id="SM00868">
    <property type="entry name" value="zf-AD"/>
    <property type="match status" value="1"/>
</dbReference>
<feature type="domain" description="C2H2-type" evidence="13">
    <location>
        <begin position="365"/>
        <end position="392"/>
    </location>
</feature>
<keyword evidence="4 10" id="KW-0863">Zinc-finger</keyword>
<evidence type="ECO:0000256" key="2">
    <source>
        <dbReference type="ARBA" id="ARBA00022723"/>
    </source>
</evidence>
<keyword evidence="5 11" id="KW-0862">Zinc</keyword>
<evidence type="ECO:0000256" key="6">
    <source>
        <dbReference type="ARBA" id="ARBA00023015"/>
    </source>
</evidence>
<feature type="domain" description="C2H2-type" evidence="13">
    <location>
        <begin position="311"/>
        <end position="338"/>
    </location>
</feature>
<evidence type="ECO:0000256" key="7">
    <source>
        <dbReference type="ARBA" id="ARBA00023125"/>
    </source>
</evidence>
<feature type="binding site" evidence="11">
    <location>
        <position position="31"/>
    </location>
    <ligand>
        <name>Zn(2+)</name>
        <dbReference type="ChEBI" id="CHEBI:29105"/>
    </ligand>
</feature>
<evidence type="ECO:0000259" key="13">
    <source>
        <dbReference type="PROSITE" id="PS50157"/>
    </source>
</evidence>
<dbReference type="GO" id="GO:0003677">
    <property type="term" value="F:DNA binding"/>
    <property type="evidence" value="ECO:0007669"/>
    <property type="project" value="UniProtKB-KW"/>
</dbReference>
<dbReference type="Pfam" id="PF07776">
    <property type="entry name" value="zf-AD"/>
    <property type="match status" value="1"/>
</dbReference>
<dbReference type="InterPro" id="IPR013087">
    <property type="entry name" value="Znf_C2H2_type"/>
</dbReference>
<feature type="binding site" evidence="11">
    <location>
        <position position="28"/>
    </location>
    <ligand>
        <name>Zn(2+)</name>
        <dbReference type="ChEBI" id="CHEBI:29105"/>
    </ligand>
</feature>
<evidence type="ECO:0000256" key="10">
    <source>
        <dbReference type="PROSITE-ProRule" id="PRU00042"/>
    </source>
</evidence>
<dbReference type="EMBL" id="CAJHJT010000012">
    <property type="protein sequence ID" value="CAD6996792.1"/>
    <property type="molecule type" value="Genomic_DNA"/>
</dbReference>
<gene>
    <name evidence="15" type="ORF">CCAP1982_LOCUS5465</name>
</gene>
<dbReference type="Gene3D" id="3.30.160.60">
    <property type="entry name" value="Classic Zinc Finger"/>
    <property type="match status" value="6"/>
</dbReference>
<accession>A0A811UC09</accession>
<protein>
    <submittedName>
        <fullName evidence="15">(Mediterranean fruit fly) hypothetical protein</fullName>
    </submittedName>
</protein>
<dbReference type="PROSITE" id="PS51915">
    <property type="entry name" value="ZAD"/>
    <property type="match status" value="1"/>
</dbReference>
<feature type="domain" description="C2H2-type" evidence="13">
    <location>
        <begin position="256"/>
        <end position="278"/>
    </location>
</feature>
<feature type="binding site" evidence="11">
    <location>
        <position position="89"/>
    </location>
    <ligand>
        <name>Zn(2+)</name>
        <dbReference type="ChEBI" id="CHEBI:29105"/>
    </ligand>
</feature>
<dbReference type="Gene3D" id="3.40.1800.20">
    <property type="match status" value="1"/>
</dbReference>
<feature type="domain" description="C2H2-type" evidence="13">
    <location>
        <begin position="421"/>
        <end position="449"/>
    </location>
</feature>